<evidence type="ECO:0000259" key="5">
    <source>
        <dbReference type="PROSITE" id="PS50893"/>
    </source>
</evidence>
<dbReference type="GO" id="GO:0016887">
    <property type="term" value="F:ATP hydrolysis activity"/>
    <property type="evidence" value="ECO:0007669"/>
    <property type="project" value="InterPro"/>
</dbReference>
<dbReference type="SMART" id="SM00382">
    <property type="entry name" value="AAA"/>
    <property type="match status" value="1"/>
</dbReference>
<dbReference type="PANTHER" id="PTHR42734">
    <property type="entry name" value="METAL TRANSPORT SYSTEM ATP-BINDING PROTEIN TM_0124-RELATED"/>
    <property type="match status" value="1"/>
</dbReference>
<dbReference type="FunFam" id="3.40.50.300:FF:000134">
    <property type="entry name" value="Iron-enterobactin ABC transporter ATP-binding protein"/>
    <property type="match status" value="1"/>
</dbReference>
<accession>E0E591</accession>
<dbReference type="RefSeq" id="WP_007791362.1">
    <property type="nucleotide sequence ID" value="NZ_ADGQ01000073.1"/>
</dbReference>
<keyword evidence="4 6" id="KW-0067">ATP-binding</keyword>
<name>E0E591_9FIRM</name>
<dbReference type="EMBL" id="ADGQ01000073">
    <property type="protein sequence ID" value="EFM63969.1"/>
    <property type="molecule type" value="Genomic_DNA"/>
</dbReference>
<keyword evidence="3" id="KW-0547">Nucleotide-binding</keyword>
<dbReference type="eggNOG" id="COG1121">
    <property type="taxonomic scope" value="Bacteria"/>
</dbReference>
<dbReference type="Proteomes" id="UP000003244">
    <property type="component" value="Unassembled WGS sequence"/>
</dbReference>
<proteinExistence type="inferred from homology"/>
<dbReference type="InterPro" id="IPR027417">
    <property type="entry name" value="P-loop_NTPase"/>
</dbReference>
<protein>
    <submittedName>
        <fullName evidence="6">ABC transporter, ATP-binding protein</fullName>
    </submittedName>
</protein>
<dbReference type="CDD" id="cd03235">
    <property type="entry name" value="ABC_Metallic_Cations"/>
    <property type="match status" value="1"/>
</dbReference>
<comment type="caution">
    <text evidence="6">The sequence shown here is derived from an EMBL/GenBank/DDBJ whole genome shotgun (WGS) entry which is preliminary data.</text>
</comment>
<comment type="similarity">
    <text evidence="1">Belongs to the ABC transporter superfamily.</text>
</comment>
<gene>
    <name evidence="6" type="ORF">HMPREF0634_1211</name>
</gene>
<dbReference type="PANTHER" id="PTHR42734:SF17">
    <property type="entry name" value="METAL TRANSPORT SYSTEM ATP-BINDING PROTEIN TM_0124-RELATED"/>
    <property type="match status" value="1"/>
</dbReference>
<dbReference type="AlphaFoldDB" id="E0E591"/>
<dbReference type="InterPro" id="IPR017871">
    <property type="entry name" value="ABC_transporter-like_CS"/>
</dbReference>
<dbReference type="SUPFAM" id="SSF52540">
    <property type="entry name" value="P-loop containing nucleoside triphosphate hydrolases"/>
    <property type="match status" value="1"/>
</dbReference>
<keyword evidence="7" id="KW-1185">Reference proteome</keyword>
<sequence>MDKIIEIKNMSFKYDKDYILKDINLDVFRGDFVGIIGPNGTGKSTLLKLILGQLKPNSGSLNLFGSPAWSCKKTGRVGYVAQVGLSRGMDFPATVGEIVMLNMYKEVGLFKFPKKEHREAVKKALDTVGMLDYINKSFSDLSGGQQQRVIIAKAIVNQPEVLILDEPTSGIDHQSEEILYQLLDRLNQEYNITILMISHDLKKIKEHSNKLIELDTFEKEAN</sequence>
<dbReference type="InterPro" id="IPR050153">
    <property type="entry name" value="Metal_Ion_Import_ABC"/>
</dbReference>
<dbReference type="Pfam" id="PF00005">
    <property type="entry name" value="ABC_tran"/>
    <property type="match status" value="1"/>
</dbReference>
<dbReference type="InterPro" id="IPR003593">
    <property type="entry name" value="AAA+_ATPase"/>
</dbReference>
<feature type="domain" description="ABC transporter" evidence="5">
    <location>
        <begin position="5"/>
        <end position="221"/>
    </location>
</feature>
<reference evidence="6 7" key="1">
    <citation type="submission" date="2010-08" db="EMBL/GenBank/DDBJ databases">
        <authorList>
            <person name="Harkins D.M."/>
            <person name="Madupu R."/>
            <person name="Durkin A.S."/>
            <person name="Torralba M."/>
            <person name="Methe B."/>
            <person name="Sutton G.G."/>
            <person name="Nelson K.E."/>
        </authorList>
    </citation>
    <scope>NUCLEOTIDE SEQUENCE [LARGE SCALE GENOMIC DNA]</scope>
    <source>
        <strain evidence="6 7">DSM 17678</strain>
    </source>
</reference>
<dbReference type="PROSITE" id="PS00211">
    <property type="entry name" value="ABC_TRANSPORTER_1"/>
    <property type="match status" value="1"/>
</dbReference>
<evidence type="ECO:0000256" key="2">
    <source>
        <dbReference type="ARBA" id="ARBA00022448"/>
    </source>
</evidence>
<evidence type="ECO:0000256" key="4">
    <source>
        <dbReference type="ARBA" id="ARBA00022840"/>
    </source>
</evidence>
<dbReference type="OrthoDB" id="9806726at2"/>
<dbReference type="PROSITE" id="PS50893">
    <property type="entry name" value="ABC_TRANSPORTER_2"/>
    <property type="match status" value="1"/>
</dbReference>
<dbReference type="GeneID" id="84801473"/>
<organism evidence="6 7">
    <name type="scientific">Peptostreptococcus stomatis DSM 17678</name>
    <dbReference type="NCBI Taxonomy" id="596315"/>
    <lineage>
        <taxon>Bacteria</taxon>
        <taxon>Bacillati</taxon>
        <taxon>Bacillota</taxon>
        <taxon>Clostridia</taxon>
        <taxon>Peptostreptococcales</taxon>
        <taxon>Peptostreptococcaceae</taxon>
        <taxon>Peptostreptococcus</taxon>
    </lineage>
</organism>
<dbReference type="STRING" id="596315.HMPREF0634_1211"/>
<dbReference type="GO" id="GO:0005524">
    <property type="term" value="F:ATP binding"/>
    <property type="evidence" value="ECO:0007669"/>
    <property type="project" value="UniProtKB-KW"/>
</dbReference>
<evidence type="ECO:0000313" key="7">
    <source>
        <dbReference type="Proteomes" id="UP000003244"/>
    </source>
</evidence>
<dbReference type="Gene3D" id="3.40.50.300">
    <property type="entry name" value="P-loop containing nucleotide triphosphate hydrolases"/>
    <property type="match status" value="1"/>
</dbReference>
<keyword evidence="2" id="KW-0813">Transport</keyword>
<evidence type="ECO:0000313" key="6">
    <source>
        <dbReference type="EMBL" id="EFM63969.1"/>
    </source>
</evidence>
<evidence type="ECO:0000256" key="1">
    <source>
        <dbReference type="ARBA" id="ARBA00005417"/>
    </source>
</evidence>
<dbReference type="InterPro" id="IPR003439">
    <property type="entry name" value="ABC_transporter-like_ATP-bd"/>
</dbReference>
<evidence type="ECO:0000256" key="3">
    <source>
        <dbReference type="ARBA" id="ARBA00022741"/>
    </source>
</evidence>